<evidence type="ECO:0000313" key="2">
    <source>
        <dbReference type="Proteomes" id="UP000228934"/>
    </source>
</evidence>
<accession>A0A2G9Q978</accession>
<name>A0A2G9Q978_AQUCT</name>
<dbReference type="EMBL" id="KZ060954">
    <property type="protein sequence ID" value="PIO11603.1"/>
    <property type="molecule type" value="Genomic_DNA"/>
</dbReference>
<sequence>MHLTSPAPDILSSLFPTPSLLAQWECIWQRKNKCIKTAATMKARSHECPDPGGDLRSQICPL</sequence>
<dbReference type="Proteomes" id="UP000228934">
    <property type="component" value="Unassembled WGS sequence"/>
</dbReference>
<protein>
    <submittedName>
        <fullName evidence="1">Uncharacterized protein</fullName>
    </submittedName>
</protein>
<gene>
    <name evidence="1" type="ORF">AB205_0068910</name>
</gene>
<keyword evidence="2" id="KW-1185">Reference proteome</keyword>
<organism evidence="1 2">
    <name type="scientific">Aquarana catesbeiana</name>
    <name type="common">American bullfrog</name>
    <name type="synonym">Rana catesbeiana</name>
    <dbReference type="NCBI Taxonomy" id="8400"/>
    <lineage>
        <taxon>Eukaryota</taxon>
        <taxon>Metazoa</taxon>
        <taxon>Chordata</taxon>
        <taxon>Craniata</taxon>
        <taxon>Vertebrata</taxon>
        <taxon>Euteleostomi</taxon>
        <taxon>Amphibia</taxon>
        <taxon>Batrachia</taxon>
        <taxon>Anura</taxon>
        <taxon>Neobatrachia</taxon>
        <taxon>Ranoidea</taxon>
        <taxon>Ranidae</taxon>
        <taxon>Aquarana</taxon>
    </lineage>
</organism>
<proteinExistence type="predicted"/>
<evidence type="ECO:0000313" key="1">
    <source>
        <dbReference type="EMBL" id="PIO11603.1"/>
    </source>
</evidence>
<dbReference type="AlphaFoldDB" id="A0A2G9Q978"/>
<reference evidence="2" key="1">
    <citation type="journal article" date="2017" name="Nat. Commun.">
        <title>The North American bullfrog draft genome provides insight into hormonal regulation of long noncoding RNA.</title>
        <authorList>
            <person name="Hammond S.A."/>
            <person name="Warren R.L."/>
            <person name="Vandervalk B.P."/>
            <person name="Kucuk E."/>
            <person name="Khan H."/>
            <person name="Gibb E.A."/>
            <person name="Pandoh P."/>
            <person name="Kirk H."/>
            <person name="Zhao Y."/>
            <person name="Jones M."/>
            <person name="Mungall A.J."/>
            <person name="Coope R."/>
            <person name="Pleasance S."/>
            <person name="Moore R.A."/>
            <person name="Holt R.A."/>
            <person name="Round J.M."/>
            <person name="Ohora S."/>
            <person name="Walle B.V."/>
            <person name="Veldhoen N."/>
            <person name="Helbing C.C."/>
            <person name="Birol I."/>
        </authorList>
    </citation>
    <scope>NUCLEOTIDE SEQUENCE [LARGE SCALE GENOMIC DNA]</scope>
</reference>